<name>A0A562PQU6_9BURK</name>
<organism evidence="3 4">
    <name type="scientific">Pseudoduganella flava</name>
    <dbReference type="NCBI Taxonomy" id="871742"/>
    <lineage>
        <taxon>Bacteria</taxon>
        <taxon>Pseudomonadati</taxon>
        <taxon>Pseudomonadota</taxon>
        <taxon>Betaproteobacteria</taxon>
        <taxon>Burkholderiales</taxon>
        <taxon>Oxalobacteraceae</taxon>
        <taxon>Telluria group</taxon>
        <taxon>Pseudoduganella</taxon>
    </lineage>
</organism>
<feature type="chain" id="PRO_5021894309" description="Alpha/beta hydrolase" evidence="2">
    <location>
        <begin position="22"/>
        <end position="105"/>
    </location>
</feature>
<feature type="signal peptide" evidence="2">
    <location>
        <begin position="1"/>
        <end position="21"/>
    </location>
</feature>
<proteinExistence type="predicted"/>
<evidence type="ECO:0000256" key="1">
    <source>
        <dbReference type="SAM" id="MobiDB-lite"/>
    </source>
</evidence>
<dbReference type="AlphaFoldDB" id="A0A562PQU6"/>
<accession>A0A562PQU6</accession>
<reference evidence="3 4" key="1">
    <citation type="journal article" date="2015" name="Stand. Genomic Sci.">
        <title>Genomic Encyclopedia of Bacterial and Archaeal Type Strains, Phase III: the genomes of soil and plant-associated and newly described type strains.</title>
        <authorList>
            <person name="Whitman W.B."/>
            <person name="Woyke T."/>
            <person name="Klenk H.P."/>
            <person name="Zhou Y."/>
            <person name="Lilburn T.G."/>
            <person name="Beck B.J."/>
            <person name="De Vos P."/>
            <person name="Vandamme P."/>
            <person name="Eisen J.A."/>
            <person name="Garrity G."/>
            <person name="Hugenholtz P."/>
            <person name="Kyrpides N.C."/>
        </authorList>
    </citation>
    <scope>NUCLEOTIDE SEQUENCE [LARGE SCALE GENOMIC DNA]</scope>
    <source>
        <strain evidence="3 4">CGMCC 1.10685</strain>
    </source>
</reference>
<dbReference type="SUPFAM" id="SSF53474">
    <property type="entry name" value="alpha/beta-Hydrolases"/>
    <property type="match status" value="1"/>
</dbReference>
<dbReference type="InterPro" id="IPR029058">
    <property type="entry name" value="AB_hydrolase_fold"/>
</dbReference>
<dbReference type="Gene3D" id="3.40.50.1820">
    <property type="entry name" value="alpha/beta hydrolase"/>
    <property type="match status" value="1"/>
</dbReference>
<dbReference type="PROSITE" id="PS51257">
    <property type="entry name" value="PROKAR_LIPOPROTEIN"/>
    <property type="match status" value="1"/>
</dbReference>
<protein>
    <recommendedName>
        <fullName evidence="5">Alpha/beta hydrolase</fullName>
    </recommendedName>
</protein>
<evidence type="ECO:0000313" key="4">
    <source>
        <dbReference type="Proteomes" id="UP000315112"/>
    </source>
</evidence>
<feature type="region of interest" description="Disordered" evidence="1">
    <location>
        <begin position="85"/>
        <end position="105"/>
    </location>
</feature>
<comment type="caution">
    <text evidence="3">The sequence shown here is derived from an EMBL/GenBank/DDBJ whole genome shotgun (WGS) entry which is preliminary data.</text>
</comment>
<evidence type="ECO:0000256" key="2">
    <source>
        <dbReference type="SAM" id="SignalP"/>
    </source>
</evidence>
<dbReference type="Proteomes" id="UP000315112">
    <property type="component" value="Unassembled WGS sequence"/>
</dbReference>
<evidence type="ECO:0008006" key="5">
    <source>
        <dbReference type="Google" id="ProtNLM"/>
    </source>
</evidence>
<dbReference type="EMBL" id="VLKW01000005">
    <property type="protein sequence ID" value="TWI46817.1"/>
    <property type="molecule type" value="Genomic_DNA"/>
</dbReference>
<sequence length="105" mass="10789">MSRYRMLLACALLLACVAGQANDDLPAPQEARVPSDPGVVLAATLRLPAGPGPHPIVLLLSGGGASRRGVFNVLADRLLALASPRSNTTSAVSAHPPVPSSMRSR</sequence>
<keyword evidence="2" id="KW-0732">Signal</keyword>
<gene>
    <name evidence="3" type="ORF">IP92_03180</name>
</gene>
<evidence type="ECO:0000313" key="3">
    <source>
        <dbReference type="EMBL" id="TWI46817.1"/>
    </source>
</evidence>